<evidence type="ECO:0000259" key="2">
    <source>
        <dbReference type="SMART" id="SM00507"/>
    </source>
</evidence>
<feature type="region of interest" description="Disordered" evidence="1">
    <location>
        <begin position="92"/>
        <end position="113"/>
    </location>
</feature>
<dbReference type="GO" id="GO:0004519">
    <property type="term" value="F:endonuclease activity"/>
    <property type="evidence" value="ECO:0007669"/>
    <property type="project" value="UniProtKB-KW"/>
</dbReference>
<keyword evidence="3" id="KW-0378">Hydrolase</keyword>
<dbReference type="RefSeq" id="WP_104121406.1">
    <property type="nucleotide sequence ID" value="NZ_PRKW01000004.1"/>
</dbReference>
<dbReference type="OrthoDB" id="5177627at2"/>
<feature type="compositionally biased region" description="Basic and acidic residues" evidence="1">
    <location>
        <begin position="287"/>
        <end position="306"/>
    </location>
</feature>
<dbReference type="SMART" id="SM00507">
    <property type="entry name" value="HNHc"/>
    <property type="match status" value="1"/>
</dbReference>
<evidence type="ECO:0000256" key="1">
    <source>
        <dbReference type="SAM" id="MobiDB-lite"/>
    </source>
</evidence>
<feature type="compositionally biased region" description="Low complexity" evidence="1">
    <location>
        <begin position="557"/>
        <end position="574"/>
    </location>
</feature>
<proteinExistence type="predicted"/>
<dbReference type="InterPro" id="IPR003870">
    <property type="entry name" value="DUF222"/>
</dbReference>
<gene>
    <name evidence="3" type="ORF">C4K88_09515</name>
</gene>
<dbReference type="AlphaFoldDB" id="A0A2S5IWN8"/>
<evidence type="ECO:0000313" key="4">
    <source>
        <dbReference type="Proteomes" id="UP000239297"/>
    </source>
</evidence>
<keyword evidence="4" id="KW-1185">Reference proteome</keyword>
<keyword evidence="3" id="KW-0540">Nuclease</keyword>
<dbReference type="CDD" id="cd00085">
    <property type="entry name" value="HNHc"/>
    <property type="match status" value="1"/>
</dbReference>
<dbReference type="Pfam" id="PF02720">
    <property type="entry name" value="DUF222"/>
    <property type="match status" value="1"/>
</dbReference>
<evidence type="ECO:0000313" key="3">
    <source>
        <dbReference type="EMBL" id="PPB48964.1"/>
    </source>
</evidence>
<dbReference type="Pfam" id="PF13391">
    <property type="entry name" value="HNH_2"/>
    <property type="match status" value="1"/>
</dbReference>
<organism evidence="3 4">
    <name type="scientific">Arthrobacter pityocampae</name>
    <dbReference type="NCBI Taxonomy" id="547334"/>
    <lineage>
        <taxon>Bacteria</taxon>
        <taxon>Bacillati</taxon>
        <taxon>Actinomycetota</taxon>
        <taxon>Actinomycetes</taxon>
        <taxon>Micrococcales</taxon>
        <taxon>Micrococcaceae</taxon>
        <taxon>Arthrobacter</taxon>
    </lineage>
</organism>
<feature type="compositionally biased region" description="Basic residues" evidence="1">
    <location>
        <begin position="542"/>
        <end position="554"/>
    </location>
</feature>
<dbReference type="Gene3D" id="1.10.30.50">
    <property type="match status" value="1"/>
</dbReference>
<dbReference type="EMBL" id="PRKW01000004">
    <property type="protein sequence ID" value="PPB48964.1"/>
    <property type="molecule type" value="Genomic_DNA"/>
</dbReference>
<keyword evidence="3" id="KW-0255">Endonuclease</keyword>
<sequence>MAIAPLETSGDPDVSLGSVYAALVQMADSLTVQGRMLARTEVVQTLVDVEDISRVVDYLQVFAAGMAEERDLASGDEPRDAGSLQARAAQSLRTSGTVDGAQSETSGDGAVDDAGGTRFRSCVDYLRARLGISRAEAKRRLDLARSVLPGTAPSGSFLEPQSAAVSAAFASGTLSGRAATAICSAVERVRCLAAPEHLVSMEHHLTRQALESDEDVLRVVARRWETVLDQDGQEPTEKILRSRQGVFIRGRRNGLRILEIGATDEQFEHLVTAMTTVTNPRTPTNRTPDEPHRLSSTEALAERSDGESSPAVQERPTRAQSLLDGLVGACRIALSSSGLPATGGHRPQVMVTIDYRDLLADIRDARGSGDVRTTGGRRTNHPEAIAPGIIDPRVRGRDIDGRRAFADAFAGSRTVGTGSGRAVFAEQLSARSIRRIACDADLIPLVLGGEGQILDIGRAGRLFPPHMRRALVARDRGCAFPDCTIPATWCEAHHMMPWSRGDTTGITNGVLLCAHHHHTIHDGLWTVTSHNGIPWFTPPPHLGRHGNSTRRNRYWHAQPGTPAGAMGPAPSGGR</sequence>
<comment type="caution">
    <text evidence="3">The sequence shown here is derived from an EMBL/GenBank/DDBJ whole genome shotgun (WGS) entry which is preliminary data.</text>
</comment>
<feature type="region of interest" description="Disordered" evidence="1">
    <location>
        <begin position="541"/>
        <end position="574"/>
    </location>
</feature>
<name>A0A2S5IWN8_9MICC</name>
<dbReference type="InterPro" id="IPR003615">
    <property type="entry name" value="HNH_nuc"/>
</dbReference>
<protein>
    <submittedName>
        <fullName evidence="3">HNH endonuclease</fullName>
    </submittedName>
</protein>
<accession>A0A2S5IWN8</accession>
<reference evidence="3 4" key="1">
    <citation type="journal article" date="2014" name="Int. J. Syst. Evol. Microbiol.">
        <title>Arthrobacter pityocampae sp. nov., isolated from Thaumetopoea pityocampa (Lep., Thaumetopoeidae).</title>
        <authorList>
            <person name="Ince I.A."/>
            <person name="Demirbag Z."/>
            <person name="Kati H."/>
        </authorList>
    </citation>
    <scope>NUCLEOTIDE SEQUENCE [LARGE SCALE GENOMIC DNA]</scope>
    <source>
        <strain evidence="3 4">Tp2</strain>
    </source>
</reference>
<dbReference type="Proteomes" id="UP000239297">
    <property type="component" value="Unassembled WGS sequence"/>
</dbReference>
<feature type="compositionally biased region" description="Polar residues" evidence="1">
    <location>
        <begin position="92"/>
        <end position="106"/>
    </location>
</feature>
<feature type="domain" description="HNH nuclease" evidence="2">
    <location>
        <begin position="466"/>
        <end position="518"/>
    </location>
</feature>
<feature type="region of interest" description="Disordered" evidence="1">
    <location>
        <begin position="278"/>
        <end position="317"/>
    </location>
</feature>